<protein>
    <submittedName>
        <fullName evidence="2">Uncharacterized protein</fullName>
    </submittedName>
</protein>
<dbReference type="AlphaFoldDB" id="A0A4C1WQ86"/>
<proteinExistence type="predicted"/>
<evidence type="ECO:0000313" key="2">
    <source>
        <dbReference type="EMBL" id="GBP52682.1"/>
    </source>
</evidence>
<evidence type="ECO:0000256" key="1">
    <source>
        <dbReference type="SAM" id="MobiDB-lite"/>
    </source>
</evidence>
<organism evidence="2 3">
    <name type="scientific">Eumeta variegata</name>
    <name type="common">Bagworm moth</name>
    <name type="synonym">Eumeta japonica</name>
    <dbReference type="NCBI Taxonomy" id="151549"/>
    <lineage>
        <taxon>Eukaryota</taxon>
        <taxon>Metazoa</taxon>
        <taxon>Ecdysozoa</taxon>
        <taxon>Arthropoda</taxon>
        <taxon>Hexapoda</taxon>
        <taxon>Insecta</taxon>
        <taxon>Pterygota</taxon>
        <taxon>Neoptera</taxon>
        <taxon>Endopterygota</taxon>
        <taxon>Lepidoptera</taxon>
        <taxon>Glossata</taxon>
        <taxon>Ditrysia</taxon>
        <taxon>Tineoidea</taxon>
        <taxon>Psychidae</taxon>
        <taxon>Oiketicinae</taxon>
        <taxon>Eumeta</taxon>
    </lineage>
</organism>
<feature type="region of interest" description="Disordered" evidence="1">
    <location>
        <begin position="1"/>
        <end position="20"/>
    </location>
</feature>
<name>A0A4C1WQ86_EUMVA</name>
<gene>
    <name evidence="2" type="ORF">EVAR_43883_1</name>
</gene>
<dbReference type="Proteomes" id="UP000299102">
    <property type="component" value="Unassembled WGS sequence"/>
</dbReference>
<accession>A0A4C1WQ86</accession>
<sequence>MRRGNRRDRRAVTTPPAPAARAGGAGALVTLFSVSASFRLCNVGVLFDQTFACHIHAPMALESEARRSKEFTLESADGISARAEPFAACLREHIDPSVSPEACGGVEVEPLKPKDKHCEKPCRGQLDNCEDTTLSQYGREVTTASAVVFRPTRRIEIQETLGFGLRRLRLALCAGGGDNALARGNTDEM</sequence>
<reference evidence="2 3" key="1">
    <citation type="journal article" date="2019" name="Commun. Biol.">
        <title>The bagworm genome reveals a unique fibroin gene that provides high tensile strength.</title>
        <authorList>
            <person name="Kono N."/>
            <person name="Nakamura H."/>
            <person name="Ohtoshi R."/>
            <person name="Tomita M."/>
            <person name="Numata K."/>
            <person name="Arakawa K."/>
        </authorList>
    </citation>
    <scope>NUCLEOTIDE SEQUENCE [LARGE SCALE GENOMIC DNA]</scope>
</reference>
<dbReference type="EMBL" id="BGZK01000608">
    <property type="protein sequence ID" value="GBP52682.1"/>
    <property type="molecule type" value="Genomic_DNA"/>
</dbReference>
<evidence type="ECO:0000313" key="3">
    <source>
        <dbReference type="Proteomes" id="UP000299102"/>
    </source>
</evidence>
<comment type="caution">
    <text evidence="2">The sequence shown here is derived from an EMBL/GenBank/DDBJ whole genome shotgun (WGS) entry which is preliminary data.</text>
</comment>
<keyword evidence="3" id="KW-1185">Reference proteome</keyword>